<keyword evidence="5" id="KW-0028">Amino-acid biosynthesis</keyword>
<evidence type="ECO:0000259" key="10">
    <source>
        <dbReference type="PROSITE" id="PS50931"/>
    </source>
</evidence>
<dbReference type="GO" id="GO:0005737">
    <property type="term" value="C:cytoplasm"/>
    <property type="evidence" value="ECO:0007669"/>
    <property type="project" value="UniProtKB-SubCell"/>
</dbReference>
<evidence type="ECO:0000256" key="2">
    <source>
        <dbReference type="ARBA" id="ARBA00009437"/>
    </source>
</evidence>
<evidence type="ECO:0000313" key="12">
    <source>
        <dbReference type="Proteomes" id="UP000067461"/>
    </source>
</evidence>
<dbReference type="PANTHER" id="PTHR30346">
    <property type="entry name" value="TRANSCRIPTIONAL DUAL REGULATOR HCAR-RELATED"/>
    <property type="match status" value="1"/>
</dbReference>
<protein>
    <recommendedName>
        <fullName evidence="3">HTH-type transcriptional regulator MetR</fullName>
    </recommendedName>
</protein>
<dbReference type="OrthoDB" id="155872at2"/>
<dbReference type="GO" id="GO:0032993">
    <property type="term" value="C:protein-DNA complex"/>
    <property type="evidence" value="ECO:0007669"/>
    <property type="project" value="TreeGrafter"/>
</dbReference>
<proteinExistence type="inferred from homology"/>
<comment type="similarity">
    <text evidence="2">Belongs to the LysR transcriptional regulatory family.</text>
</comment>
<dbReference type="PROSITE" id="PS50931">
    <property type="entry name" value="HTH_LYSR"/>
    <property type="match status" value="1"/>
</dbReference>
<dbReference type="KEGG" id="cbaa:SRAA_1075"/>
<keyword evidence="4" id="KW-0963">Cytoplasm</keyword>
<dbReference type="Gene3D" id="3.40.190.10">
    <property type="entry name" value="Periplasmic binding protein-like II"/>
    <property type="match status" value="1"/>
</dbReference>
<dbReference type="AlphaFoldDB" id="A0A060NPU7"/>
<dbReference type="RefSeq" id="WP_029461953.1">
    <property type="nucleotide sequence ID" value="NZ_AP014568.1"/>
</dbReference>
<dbReference type="GO" id="GO:0009086">
    <property type="term" value="P:methionine biosynthetic process"/>
    <property type="evidence" value="ECO:0007669"/>
    <property type="project" value="UniProtKB-KW"/>
</dbReference>
<dbReference type="PRINTS" id="PR00039">
    <property type="entry name" value="HTHLYSR"/>
</dbReference>
<comment type="subcellular location">
    <subcellularLocation>
        <location evidence="1">Cytoplasm</location>
    </subcellularLocation>
</comment>
<dbReference type="HOGENOM" id="CLU_039613_6_0_4"/>
<dbReference type="CDD" id="cd08441">
    <property type="entry name" value="PBP2_MetR"/>
    <property type="match status" value="1"/>
</dbReference>
<dbReference type="InterPro" id="IPR036390">
    <property type="entry name" value="WH_DNA-bd_sf"/>
</dbReference>
<evidence type="ECO:0000256" key="1">
    <source>
        <dbReference type="ARBA" id="ARBA00004496"/>
    </source>
</evidence>
<dbReference type="SUPFAM" id="SSF53850">
    <property type="entry name" value="Periplasmic binding protein-like II"/>
    <property type="match status" value="1"/>
</dbReference>
<keyword evidence="8" id="KW-0804">Transcription</keyword>
<accession>A0A060NPU7</accession>
<dbReference type="SUPFAM" id="SSF46785">
    <property type="entry name" value="Winged helix' DNA-binding domain"/>
    <property type="match status" value="1"/>
</dbReference>
<dbReference type="InterPro" id="IPR000847">
    <property type="entry name" value="LysR_HTH_N"/>
</dbReference>
<dbReference type="EMBL" id="AP014568">
    <property type="protein sequence ID" value="BAO80929.1"/>
    <property type="molecule type" value="Genomic_DNA"/>
</dbReference>
<keyword evidence="9" id="KW-0486">Methionine biosynthesis</keyword>
<evidence type="ECO:0000256" key="6">
    <source>
        <dbReference type="ARBA" id="ARBA00023015"/>
    </source>
</evidence>
<dbReference type="InterPro" id="IPR005119">
    <property type="entry name" value="LysR_subst-bd"/>
</dbReference>
<evidence type="ECO:0000256" key="4">
    <source>
        <dbReference type="ARBA" id="ARBA00022490"/>
    </source>
</evidence>
<evidence type="ECO:0000256" key="5">
    <source>
        <dbReference type="ARBA" id="ARBA00022605"/>
    </source>
</evidence>
<dbReference type="Pfam" id="PF00126">
    <property type="entry name" value="HTH_1"/>
    <property type="match status" value="1"/>
</dbReference>
<feature type="domain" description="HTH lysR-type" evidence="10">
    <location>
        <begin position="1"/>
        <end position="59"/>
    </location>
</feature>
<dbReference type="STRING" id="1458425.SRAA_1075"/>
<dbReference type="PANTHER" id="PTHR30346:SF9">
    <property type="entry name" value="LYSR FAMILY TRANSCRIPTIONAL REGULATOR"/>
    <property type="match status" value="1"/>
</dbReference>
<keyword evidence="12" id="KW-1185">Reference proteome</keyword>
<reference evidence="11 12" key="1">
    <citation type="journal article" date="2014" name="Nat. Commun.">
        <title>Physiological and genomic features of highly alkaliphilic hydrogen-utilizing Betaproteobacteria from a continental serpentinizing site.</title>
        <authorList>
            <person name="Suzuki S."/>
            <person name="Kuenen J.G."/>
            <person name="Schipper K."/>
            <person name="van der Velde S."/>
            <person name="Ishii S."/>
            <person name="Wu A."/>
            <person name="Sorokin D.Y."/>
            <person name="Tenney A."/>
            <person name="Meng X.Y."/>
            <person name="Morrill P.L."/>
            <person name="Kamagata Y."/>
            <person name="Muyzer G."/>
            <person name="Nealson K.H."/>
        </authorList>
    </citation>
    <scope>NUCLEOTIDE SEQUENCE [LARGE SCALE GENOMIC DNA]</scope>
    <source>
        <strain evidence="11 12">A1</strain>
    </source>
</reference>
<evidence type="ECO:0000256" key="8">
    <source>
        <dbReference type="ARBA" id="ARBA00023163"/>
    </source>
</evidence>
<evidence type="ECO:0000256" key="9">
    <source>
        <dbReference type="ARBA" id="ARBA00023167"/>
    </source>
</evidence>
<evidence type="ECO:0000256" key="3">
    <source>
        <dbReference type="ARBA" id="ARBA00019365"/>
    </source>
</evidence>
<evidence type="ECO:0000256" key="7">
    <source>
        <dbReference type="ARBA" id="ARBA00023125"/>
    </source>
</evidence>
<dbReference type="GO" id="GO:0003677">
    <property type="term" value="F:DNA binding"/>
    <property type="evidence" value="ECO:0007669"/>
    <property type="project" value="UniProtKB-KW"/>
</dbReference>
<dbReference type="Proteomes" id="UP000067461">
    <property type="component" value="Chromosome"/>
</dbReference>
<dbReference type="Gene3D" id="1.10.10.10">
    <property type="entry name" value="Winged helix-like DNA-binding domain superfamily/Winged helix DNA-binding domain"/>
    <property type="match status" value="1"/>
</dbReference>
<keyword evidence="7" id="KW-0238">DNA-binding</keyword>
<keyword evidence="6" id="KW-0805">Transcription regulation</keyword>
<evidence type="ECO:0000313" key="11">
    <source>
        <dbReference type="EMBL" id="BAO80929.1"/>
    </source>
</evidence>
<dbReference type="InterPro" id="IPR036388">
    <property type="entry name" value="WH-like_DNA-bd_sf"/>
</dbReference>
<dbReference type="GO" id="GO:0003700">
    <property type="term" value="F:DNA-binding transcription factor activity"/>
    <property type="evidence" value="ECO:0007669"/>
    <property type="project" value="InterPro"/>
</dbReference>
<dbReference type="InterPro" id="IPR037406">
    <property type="entry name" value="MetR_PBP2"/>
</dbReference>
<gene>
    <name evidence="11" type="ORF">SRAA_1075</name>
</gene>
<name>A0A060NPU7_9BURK</name>
<sequence length="306" mass="34362">MLERSHLAILREVERTGSLTAAAQRLHLTQSALSHSMRKLEDRFGTPVWRREGRRLIPTQAGQYLLNLAQRLLPQLEHAEQRLRQFARGERGSLRIGMECHPCYLWLLQHVAPYLARWPDVDLDVKQKFEFGGIGALFAHDIDVLVTPDPHHKPGLHFEPVYAYEQVLVLAQEHPLAAQEQVQPEHLGGEVLLTYPVPPERLDVFNQFLTPAGVAPRLHKTVENTEVLLQLVASGRGVTALPLWVVQAHRNRLPIVAVRLGARGIHKHIHLGLRSADQAVPYISDLLELVRLGAAPPSGARSVPLF</sequence>
<dbReference type="Pfam" id="PF03466">
    <property type="entry name" value="LysR_substrate"/>
    <property type="match status" value="1"/>
</dbReference>
<organism evidence="11 12">
    <name type="scientific">Serpentinimonas raichei</name>
    <dbReference type="NCBI Taxonomy" id="1458425"/>
    <lineage>
        <taxon>Bacteria</taxon>
        <taxon>Pseudomonadati</taxon>
        <taxon>Pseudomonadota</taxon>
        <taxon>Betaproteobacteria</taxon>
        <taxon>Burkholderiales</taxon>
        <taxon>Comamonadaceae</taxon>
        <taxon>Serpentinimonas</taxon>
    </lineage>
</organism>